<feature type="region of interest" description="Disordered" evidence="6">
    <location>
        <begin position="275"/>
        <end position="302"/>
    </location>
</feature>
<accession>A0A8J6ZAI1</accession>
<comment type="similarity">
    <text evidence="1">Belongs to the MreC family.</text>
</comment>
<dbReference type="NCBIfam" id="NF010533">
    <property type="entry name" value="PRK13922.9-5"/>
    <property type="match status" value="1"/>
</dbReference>
<feature type="domain" description="Rod shape-determining protein MreC beta-barrel core" evidence="8">
    <location>
        <begin position="129"/>
        <end position="268"/>
    </location>
</feature>
<keyword evidence="7" id="KW-0472">Membrane</keyword>
<evidence type="ECO:0000259" key="8">
    <source>
        <dbReference type="Pfam" id="PF04085"/>
    </source>
</evidence>
<feature type="transmembrane region" description="Helical" evidence="7">
    <location>
        <begin position="18"/>
        <end position="36"/>
    </location>
</feature>
<evidence type="ECO:0000256" key="3">
    <source>
        <dbReference type="ARBA" id="ARBA00022960"/>
    </source>
</evidence>
<evidence type="ECO:0000256" key="4">
    <source>
        <dbReference type="ARBA" id="ARBA00032089"/>
    </source>
</evidence>
<keyword evidence="3" id="KW-0133">Cell shape</keyword>
<sequence length="302" mass="33226">MAQDKDGSATYTRPIRRILVGLLVLFLLGIFLFWRIDSPRAERLRMAVIDDLAPRFAFVTAPLTWAGKIAEDFQSYDRLYEQNQQLRRELQQMKAWREAAIQLEQRNAKLLDLNNLRLDPELTYVSGIVLADSGSPFRQSVLINIGAHDRIRDGWAVMDGLGVVGRISGVARNTSRVLLLTDSNSAVPVTIQPSGQKALLQGDNSVAPFIEFLESAELVRPGDRVVTSGAGGVLPPGLLVGQVAQTPDGRLRVRLAADYSRLEVVQVLRTPQREQIGDPGSLVAPDPHIDGLEMQGPHLPDG</sequence>
<keyword evidence="7" id="KW-0812">Transmembrane</keyword>
<evidence type="ECO:0000256" key="5">
    <source>
        <dbReference type="SAM" id="Coils"/>
    </source>
</evidence>
<dbReference type="Gene3D" id="2.40.10.350">
    <property type="entry name" value="Rod shape-determining protein MreC, domain 2"/>
    <property type="match status" value="1"/>
</dbReference>
<dbReference type="RefSeq" id="WP_193183543.1">
    <property type="nucleotide sequence ID" value="NZ_JACVXA010000040.1"/>
</dbReference>
<protein>
    <recommendedName>
        <fullName evidence="2">Cell shape-determining protein MreC</fullName>
    </recommendedName>
    <alternativeName>
        <fullName evidence="4">Cell shape protein MreC</fullName>
    </alternativeName>
</protein>
<dbReference type="GO" id="GO:0008360">
    <property type="term" value="P:regulation of cell shape"/>
    <property type="evidence" value="ECO:0007669"/>
    <property type="project" value="UniProtKB-KW"/>
</dbReference>
<keyword evidence="5" id="KW-0175">Coiled coil</keyword>
<evidence type="ECO:0000313" key="9">
    <source>
        <dbReference type="EMBL" id="MBE3639161.1"/>
    </source>
</evidence>
<evidence type="ECO:0000256" key="2">
    <source>
        <dbReference type="ARBA" id="ARBA00013855"/>
    </source>
</evidence>
<dbReference type="InterPro" id="IPR042177">
    <property type="entry name" value="Cell/Rod_1"/>
</dbReference>
<dbReference type="InterPro" id="IPR007221">
    <property type="entry name" value="MreC"/>
</dbReference>
<dbReference type="PANTHER" id="PTHR34138:SF1">
    <property type="entry name" value="CELL SHAPE-DETERMINING PROTEIN MREC"/>
    <property type="match status" value="1"/>
</dbReference>
<dbReference type="InterPro" id="IPR042175">
    <property type="entry name" value="Cell/Rod_MreC_2"/>
</dbReference>
<keyword evidence="10" id="KW-1185">Reference proteome</keyword>
<dbReference type="Pfam" id="PF04085">
    <property type="entry name" value="MreC"/>
    <property type="match status" value="1"/>
</dbReference>
<dbReference type="PANTHER" id="PTHR34138">
    <property type="entry name" value="CELL SHAPE-DETERMINING PROTEIN MREC"/>
    <property type="match status" value="1"/>
</dbReference>
<dbReference type="NCBIfam" id="TIGR00219">
    <property type="entry name" value="mreC"/>
    <property type="match status" value="1"/>
</dbReference>
<reference evidence="9" key="1">
    <citation type="submission" date="2020-09" db="EMBL/GenBank/DDBJ databases">
        <title>A novel bacterium of genus Mangrovicoccus, isolated from South China Sea.</title>
        <authorList>
            <person name="Huang H."/>
            <person name="Mo K."/>
            <person name="Hu Y."/>
        </authorList>
    </citation>
    <scope>NUCLEOTIDE SEQUENCE</scope>
    <source>
        <strain evidence="9">HB182678</strain>
    </source>
</reference>
<dbReference type="Proteomes" id="UP000609121">
    <property type="component" value="Unassembled WGS sequence"/>
</dbReference>
<dbReference type="InterPro" id="IPR055342">
    <property type="entry name" value="MreC_beta-barrel_core"/>
</dbReference>
<dbReference type="AlphaFoldDB" id="A0A8J6ZAI1"/>
<evidence type="ECO:0000256" key="7">
    <source>
        <dbReference type="SAM" id="Phobius"/>
    </source>
</evidence>
<dbReference type="EMBL" id="JACVXA010000040">
    <property type="protein sequence ID" value="MBE3639161.1"/>
    <property type="molecule type" value="Genomic_DNA"/>
</dbReference>
<dbReference type="GO" id="GO:0005886">
    <property type="term" value="C:plasma membrane"/>
    <property type="evidence" value="ECO:0007669"/>
    <property type="project" value="TreeGrafter"/>
</dbReference>
<name>A0A8J6ZAI1_9RHOB</name>
<proteinExistence type="inferred from homology"/>
<feature type="coiled-coil region" evidence="5">
    <location>
        <begin position="76"/>
        <end position="113"/>
    </location>
</feature>
<gene>
    <name evidence="9" type="primary">mreC</name>
    <name evidence="9" type="ORF">ICN82_13220</name>
</gene>
<organism evidence="9 10">
    <name type="scientific">Mangrovicoccus algicola</name>
    <dbReference type="NCBI Taxonomy" id="2771008"/>
    <lineage>
        <taxon>Bacteria</taxon>
        <taxon>Pseudomonadati</taxon>
        <taxon>Pseudomonadota</taxon>
        <taxon>Alphaproteobacteria</taxon>
        <taxon>Rhodobacterales</taxon>
        <taxon>Paracoccaceae</taxon>
        <taxon>Mangrovicoccus</taxon>
    </lineage>
</organism>
<evidence type="ECO:0000256" key="1">
    <source>
        <dbReference type="ARBA" id="ARBA00009369"/>
    </source>
</evidence>
<keyword evidence="7" id="KW-1133">Transmembrane helix</keyword>
<evidence type="ECO:0000256" key="6">
    <source>
        <dbReference type="SAM" id="MobiDB-lite"/>
    </source>
</evidence>
<evidence type="ECO:0000313" key="10">
    <source>
        <dbReference type="Proteomes" id="UP000609121"/>
    </source>
</evidence>
<comment type="caution">
    <text evidence="9">The sequence shown here is derived from an EMBL/GenBank/DDBJ whole genome shotgun (WGS) entry which is preliminary data.</text>
</comment>
<dbReference type="Gene3D" id="2.40.10.340">
    <property type="entry name" value="Rod shape-determining protein MreC, domain 1"/>
    <property type="match status" value="1"/>
</dbReference>